<organism evidence="1 2">
    <name type="scientific">Inconstantimicrobium mannanitabidum</name>
    <dbReference type="NCBI Taxonomy" id="1604901"/>
    <lineage>
        <taxon>Bacteria</taxon>
        <taxon>Bacillati</taxon>
        <taxon>Bacillota</taxon>
        <taxon>Clostridia</taxon>
        <taxon>Eubacteriales</taxon>
        <taxon>Clostridiaceae</taxon>
        <taxon>Inconstantimicrobium</taxon>
    </lineage>
</organism>
<comment type="caution">
    <text evidence="1">The sequence shown here is derived from an EMBL/GenBank/DDBJ whole genome shotgun (WGS) entry which is preliminary data.</text>
</comment>
<reference evidence="1" key="1">
    <citation type="journal article" date="2025" name="Int. J. Syst. Evol. Microbiol.">
        <title>Inconstantimicrobium mannanitabidum sp. nov., a novel member of the family Clostridiaceae isolated from anoxic soil under the treatment of reductive soil disinfestation.</title>
        <authorList>
            <person name="Ueki A."/>
            <person name="Tonouchi A."/>
            <person name="Honma S."/>
            <person name="Kaku N."/>
            <person name="Ueki K."/>
        </authorList>
    </citation>
    <scope>NUCLEOTIDE SEQUENCE</scope>
    <source>
        <strain evidence="1">TW13</strain>
    </source>
</reference>
<proteinExistence type="predicted"/>
<sequence length="120" mass="14015">MSINFNTNEPIYIQIVRYFKEQIILGNYKSGDEIPSRRELAATLKVNPNTVQRAYKEMEDLGMIETVRNFQSTITTNTEKIQEIRNDIINEAVDIFMNAIKAINVNKSEVMNILEEKWKE</sequence>
<name>A0ACB5RG93_9CLOT</name>
<gene>
    <name evidence="1" type="ORF">rsdtw13_33680</name>
</gene>
<dbReference type="EMBL" id="BROD01000001">
    <property type="protein sequence ID" value="GKX68110.1"/>
    <property type="molecule type" value="Genomic_DNA"/>
</dbReference>
<accession>A0ACB5RG93</accession>
<protein>
    <submittedName>
        <fullName evidence="1">GntR family transcriptional regulator</fullName>
    </submittedName>
</protein>
<dbReference type="Proteomes" id="UP001058074">
    <property type="component" value="Unassembled WGS sequence"/>
</dbReference>
<evidence type="ECO:0000313" key="2">
    <source>
        <dbReference type="Proteomes" id="UP001058074"/>
    </source>
</evidence>
<evidence type="ECO:0000313" key="1">
    <source>
        <dbReference type="EMBL" id="GKX68110.1"/>
    </source>
</evidence>
<keyword evidence="2" id="KW-1185">Reference proteome</keyword>